<dbReference type="EMBL" id="SMYO01000006">
    <property type="protein sequence ID" value="TDK60739.1"/>
    <property type="molecule type" value="Genomic_DNA"/>
</dbReference>
<proteinExistence type="predicted"/>
<protein>
    <recommendedName>
        <fullName evidence="6">DUF1453 domain-containing protein</fullName>
    </recommendedName>
</protein>
<dbReference type="InterPro" id="IPR058247">
    <property type="entry name" value="DUF1453"/>
</dbReference>
<evidence type="ECO:0008006" key="6">
    <source>
        <dbReference type="Google" id="ProtNLM"/>
    </source>
</evidence>
<evidence type="ECO:0000313" key="2">
    <source>
        <dbReference type="EMBL" id="MDQ6598718.1"/>
    </source>
</evidence>
<keyword evidence="5" id="KW-1185">Reference proteome</keyword>
<reference evidence="3 4" key="1">
    <citation type="submission" date="2019-03" db="EMBL/GenBank/DDBJ databases">
        <title>Bacillus niacini sp. nov. a Nicotinate-Metabolizing Mesophile Isolated from Soil.</title>
        <authorList>
            <person name="Zhang G."/>
        </authorList>
    </citation>
    <scope>NUCLEOTIDE SEQUENCE [LARGE SCALE GENOMIC DNA]</scope>
    <source>
        <strain evidence="3 4">WN066</strain>
    </source>
</reference>
<feature type="transmembrane region" description="Helical" evidence="1">
    <location>
        <begin position="97"/>
        <end position="117"/>
    </location>
</feature>
<dbReference type="EMBL" id="JAVGVR010000001">
    <property type="protein sequence ID" value="MDQ6598718.1"/>
    <property type="molecule type" value="Genomic_DNA"/>
</dbReference>
<accession>A0A4R5VQU9</accession>
<dbReference type="Proteomes" id="UP001178888">
    <property type="component" value="Unassembled WGS sequence"/>
</dbReference>
<organism evidence="3 4">
    <name type="scientific">Bacillus salipaludis</name>
    <dbReference type="NCBI Taxonomy" id="2547811"/>
    <lineage>
        <taxon>Bacteria</taxon>
        <taxon>Bacillati</taxon>
        <taxon>Bacillota</taxon>
        <taxon>Bacilli</taxon>
        <taxon>Bacillales</taxon>
        <taxon>Bacillaceae</taxon>
        <taxon>Bacillus</taxon>
    </lineage>
</organism>
<gene>
    <name evidence="3" type="ORF">E2K98_13490</name>
    <name evidence="2" type="ORF">RCG21_20530</name>
</gene>
<dbReference type="AlphaFoldDB" id="A0A4R5VQU9"/>
<dbReference type="Proteomes" id="UP000295132">
    <property type="component" value="Unassembled WGS sequence"/>
</dbReference>
<evidence type="ECO:0000313" key="4">
    <source>
        <dbReference type="Proteomes" id="UP000295132"/>
    </source>
</evidence>
<evidence type="ECO:0000313" key="3">
    <source>
        <dbReference type="EMBL" id="TDK60739.1"/>
    </source>
</evidence>
<feature type="transmembrane region" description="Helical" evidence="1">
    <location>
        <begin position="147"/>
        <end position="166"/>
    </location>
</feature>
<dbReference type="Pfam" id="PF07301">
    <property type="entry name" value="DUF1453"/>
    <property type="match status" value="1"/>
</dbReference>
<dbReference type="RefSeq" id="WP_133334884.1">
    <property type="nucleotide sequence ID" value="NZ_JAVGVR010000001.1"/>
</dbReference>
<comment type="caution">
    <text evidence="3">The sequence shown here is derived from an EMBL/GenBank/DDBJ whole genome shotgun (WGS) entry which is preliminary data.</text>
</comment>
<reference evidence="2" key="2">
    <citation type="submission" date="2023-08" db="EMBL/GenBank/DDBJ databases">
        <title>Nitrogen cycling bacteria in agricultural field soils.</title>
        <authorList>
            <person name="Jang J."/>
        </authorList>
    </citation>
    <scope>NUCLEOTIDE SEQUENCE</scope>
    <source>
        <strain evidence="2">PS3-36</strain>
    </source>
</reference>
<feature type="transmembrane region" description="Helical" evidence="1">
    <location>
        <begin position="66"/>
        <end position="85"/>
    </location>
</feature>
<sequence>MNQHSFSIIIIIALIFLSIVRRVRRNIGWQQLKQGNLLFRIILFLIIGLIFLAGGVVHPISLISDVVGILLGSILAFYSVGLTTFEQREGRLFYRPNIWIGSMVTLLFLVRFIYRFYSMFTGGTLSGLQPGQTNGWQNISYTTGNSWTAGLMLIMFSYYVIYYMILLKKQKQISQRNTN</sequence>
<keyword evidence="1" id="KW-0472">Membrane</keyword>
<keyword evidence="1" id="KW-0812">Transmembrane</keyword>
<feature type="transmembrane region" description="Helical" evidence="1">
    <location>
        <begin position="6"/>
        <end position="23"/>
    </location>
</feature>
<evidence type="ECO:0000256" key="1">
    <source>
        <dbReference type="SAM" id="Phobius"/>
    </source>
</evidence>
<feature type="transmembrane region" description="Helical" evidence="1">
    <location>
        <begin position="35"/>
        <end position="60"/>
    </location>
</feature>
<name>A0A4R5VQU9_9BACI</name>
<evidence type="ECO:0000313" key="5">
    <source>
        <dbReference type="Proteomes" id="UP001178888"/>
    </source>
</evidence>
<keyword evidence="1" id="KW-1133">Transmembrane helix</keyword>